<keyword evidence="4" id="KW-0597">Phosphoprotein</keyword>
<dbReference type="PROSITE" id="PS00108">
    <property type="entry name" value="PROTEIN_KINASE_ST"/>
    <property type="match status" value="1"/>
</dbReference>
<gene>
    <name evidence="16" type="ORF">BCR37DRAFT_382631</name>
</gene>
<keyword evidence="17" id="KW-1185">Reference proteome</keyword>
<dbReference type="GO" id="GO:0004683">
    <property type="term" value="F:calcium/calmodulin-dependent protein kinase activity"/>
    <property type="evidence" value="ECO:0007669"/>
    <property type="project" value="UniProtKB-EC"/>
</dbReference>
<dbReference type="EC" id="2.7.11.17" evidence="2"/>
<comment type="caution">
    <text evidence="16">The sequence shown here is derived from an EMBL/GenBank/DDBJ whole genome shotgun (WGS) entry which is preliminary data.</text>
</comment>
<accession>A0A1Y2F463</accession>
<feature type="region of interest" description="Disordered" evidence="14">
    <location>
        <begin position="319"/>
        <end position="371"/>
    </location>
</feature>
<evidence type="ECO:0000256" key="13">
    <source>
        <dbReference type="RuleBase" id="RU000304"/>
    </source>
</evidence>
<dbReference type="PROSITE" id="PS50011">
    <property type="entry name" value="PROTEIN_KINASE_DOM"/>
    <property type="match status" value="1"/>
</dbReference>
<evidence type="ECO:0000256" key="4">
    <source>
        <dbReference type="ARBA" id="ARBA00022553"/>
    </source>
</evidence>
<feature type="domain" description="Protein kinase" evidence="15">
    <location>
        <begin position="22"/>
        <end position="278"/>
    </location>
</feature>
<feature type="compositionally biased region" description="Basic residues" evidence="14">
    <location>
        <begin position="362"/>
        <end position="371"/>
    </location>
</feature>
<evidence type="ECO:0000256" key="14">
    <source>
        <dbReference type="SAM" id="MobiDB-lite"/>
    </source>
</evidence>
<keyword evidence="3 13" id="KW-0723">Serine/threonine-protein kinase</keyword>
<evidence type="ECO:0000256" key="8">
    <source>
        <dbReference type="ARBA" id="ARBA00022840"/>
    </source>
</evidence>
<dbReference type="Proteomes" id="UP000193685">
    <property type="component" value="Unassembled WGS sequence"/>
</dbReference>
<dbReference type="PANTHER" id="PTHR24347">
    <property type="entry name" value="SERINE/THREONINE-PROTEIN KINASE"/>
    <property type="match status" value="1"/>
</dbReference>
<dbReference type="GO" id="GO:0005516">
    <property type="term" value="F:calmodulin binding"/>
    <property type="evidence" value="ECO:0007669"/>
    <property type="project" value="UniProtKB-KW"/>
</dbReference>
<dbReference type="CDD" id="cd05117">
    <property type="entry name" value="STKc_CAMK"/>
    <property type="match status" value="1"/>
</dbReference>
<dbReference type="OMA" id="HDWFESR"/>
<evidence type="ECO:0000256" key="12">
    <source>
        <dbReference type="PROSITE-ProRule" id="PRU10141"/>
    </source>
</evidence>
<dbReference type="Pfam" id="PF00069">
    <property type="entry name" value="Pkinase"/>
    <property type="match status" value="1"/>
</dbReference>
<evidence type="ECO:0000256" key="6">
    <source>
        <dbReference type="ARBA" id="ARBA00022741"/>
    </source>
</evidence>
<dbReference type="FunFam" id="1.10.510.10:FF:000449">
    <property type="entry name" value="Calcium/calmodulin-dependent protein kinase"/>
    <property type="match status" value="1"/>
</dbReference>
<dbReference type="PROSITE" id="PS00107">
    <property type="entry name" value="PROTEIN_KINASE_ATP"/>
    <property type="match status" value="1"/>
</dbReference>
<evidence type="ECO:0000256" key="7">
    <source>
        <dbReference type="ARBA" id="ARBA00022777"/>
    </source>
</evidence>
<comment type="catalytic activity">
    <reaction evidence="11">
        <text>L-seryl-[protein] + ATP = O-phospho-L-seryl-[protein] + ADP + H(+)</text>
        <dbReference type="Rhea" id="RHEA:17989"/>
        <dbReference type="Rhea" id="RHEA-COMP:9863"/>
        <dbReference type="Rhea" id="RHEA-COMP:11604"/>
        <dbReference type="ChEBI" id="CHEBI:15378"/>
        <dbReference type="ChEBI" id="CHEBI:29999"/>
        <dbReference type="ChEBI" id="CHEBI:30616"/>
        <dbReference type="ChEBI" id="CHEBI:83421"/>
        <dbReference type="ChEBI" id="CHEBI:456216"/>
        <dbReference type="EC" id="2.7.11.17"/>
    </reaction>
</comment>
<organism evidence="16 17">
    <name type="scientific">Protomyces lactucae-debilis</name>
    <dbReference type="NCBI Taxonomy" id="2754530"/>
    <lineage>
        <taxon>Eukaryota</taxon>
        <taxon>Fungi</taxon>
        <taxon>Dikarya</taxon>
        <taxon>Ascomycota</taxon>
        <taxon>Taphrinomycotina</taxon>
        <taxon>Taphrinomycetes</taxon>
        <taxon>Taphrinales</taxon>
        <taxon>Protomycetaceae</taxon>
        <taxon>Protomyces</taxon>
    </lineage>
</organism>
<dbReference type="InterPro" id="IPR008271">
    <property type="entry name" value="Ser/Thr_kinase_AS"/>
</dbReference>
<keyword evidence="8 12" id="KW-0067">ATP-binding</keyword>
<comment type="catalytic activity">
    <reaction evidence="10">
        <text>L-threonyl-[protein] + ATP = O-phospho-L-threonyl-[protein] + ADP + H(+)</text>
        <dbReference type="Rhea" id="RHEA:46608"/>
        <dbReference type="Rhea" id="RHEA-COMP:11060"/>
        <dbReference type="Rhea" id="RHEA-COMP:11605"/>
        <dbReference type="ChEBI" id="CHEBI:15378"/>
        <dbReference type="ChEBI" id="CHEBI:30013"/>
        <dbReference type="ChEBI" id="CHEBI:30616"/>
        <dbReference type="ChEBI" id="CHEBI:61977"/>
        <dbReference type="ChEBI" id="CHEBI:456216"/>
        <dbReference type="EC" id="2.7.11.17"/>
    </reaction>
</comment>
<sequence>MPLKGLLHSIGQPESYSKKKHYRMGRTLGAGTYGIVREATHDKFGQVAVKIIEKKTVKGHEDMVHDEIKLLETLDHPHIIHLKEHFESNTKFYVVTSLATGGELFDRICELGKFTERDACTLINQVLSAVLYLHERHIVHRDLKPENLLYLTPEFDSSLVVADFGIAKELQTENETLKAMAGSYGYAAPEILKRTGHSYPADLWSLGVICYTILCGYSPFRAEDRDELIAETCRADIVFHTKYWKDISEDAKDFILGLLNPDPKKRKTAQQAKEHVWLTGKTATTSDLLPNVSAGFNARKRFRKAIEMVRLANRLKAMEVSDEEEGPNEQTDAESVSQAVSQMSIDDRLLAPSNSASGGTSHVRKNSVGRKFKSHSEVFAEVVKAKVREAQVDAEAVSPAQPEK</sequence>
<dbReference type="STRING" id="56484.A0A1Y2F463"/>
<evidence type="ECO:0000313" key="17">
    <source>
        <dbReference type="Proteomes" id="UP000193685"/>
    </source>
</evidence>
<dbReference type="RefSeq" id="XP_040723120.1">
    <property type="nucleotide sequence ID" value="XM_040869917.1"/>
</dbReference>
<evidence type="ECO:0000256" key="3">
    <source>
        <dbReference type="ARBA" id="ARBA00022527"/>
    </source>
</evidence>
<dbReference type="EMBL" id="MCFI01000019">
    <property type="protein sequence ID" value="ORY77735.1"/>
    <property type="molecule type" value="Genomic_DNA"/>
</dbReference>
<dbReference type="InterPro" id="IPR000719">
    <property type="entry name" value="Prot_kinase_dom"/>
</dbReference>
<evidence type="ECO:0000259" key="15">
    <source>
        <dbReference type="PROSITE" id="PS50011"/>
    </source>
</evidence>
<feature type="binding site" evidence="12">
    <location>
        <position position="50"/>
    </location>
    <ligand>
        <name>ATP</name>
        <dbReference type="ChEBI" id="CHEBI:30616"/>
    </ligand>
</feature>
<keyword evidence="7 16" id="KW-0418">Kinase</keyword>
<reference evidence="16 17" key="1">
    <citation type="submission" date="2016-07" db="EMBL/GenBank/DDBJ databases">
        <title>Pervasive Adenine N6-methylation of Active Genes in Fungi.</title>
        <authorList>
            <consortium name="DOE Joint Genome Institute"/>
            <person name="Mondo S.J."/>
            <person name="Dannebaum R.O."/>
            <person name="Kuo R.C."/>
            <person name="Labutti K."/>
            <person name="Haridas S."/>
            <person name="Kuo A."/>
            <person name="Salamov A."/>
            <person name="Ahrendt S.R."/>
            <person name="Lipzen A."/>
            <person name="Sullivan W."/>
            <person name="Andreopoulos W.B."/>
            <person name="Clum A."/>
            <person name="Lindquist E."/>
            <person name="Daum C."/>
            <person name="Ramamoorthy G.K."/>
            <person name="Gryganskyi A."/>
            <person name="Culley D."/>
            <person name="Magnuson J.K."/>
            <person name="James T.Y."/>
            <person name="O'Malley M.A."/>
            <person name="Stajich J.E."/>
            <person name="Spatafora J.W."/>
            <person name="Visel A."/>
            <person name="Grigoriev I.V."/>
        </authorList>
    </citation>
    <scope>NUCLEOTIDE SEQUENCE [LARGE SCALE GENOMIC DNA]</scope>
    <source>
        <strain evidence="16 17">12-1054</strain>
    </source>
</reference>
<keyword evidence="6 12" id="KW-0547">Nucleotide-binding</keyword>
<dbReference type="GeneID" id="63786516"/>
<dbReference type="InterPro" id="IPR017441">
    <property type="entry name" value="Protein_kinase_ATP_BS"/>
</dbReference>
<dbReference type="SMART" id="SM00220">
    <property type="entry name" value="S_TKc"/>
    <property type="match status" value="1"/>
</dbReference>
<evidence type="ECO:0000256" key="9">
    <source>
        <dbReference type="ARBA" id="ARBA00022860"/>
    </source>
</evidence>
<feature type="compositionally biased region" description="Polar residues" evidence="14">
    <location>
        <begin position="328"/>
        <end position="344"/>
    </location>
</feature>
<keyword evidence="9" id="KW-0112">Calmodulin-binding</keyword>
<evidence type="ECO:0000313" key="16">
    <source>
        <dbReference type="EMBL" id="ORY77735.1"/>
    </source>
</evidence>
<dbReference type="Gene3D" id="3.30.200.20">
    <property type="entry name" value="Phosphorylase Kinase, domain 1"/>
    <property type="match status" value="1"/>
</dbReference>
<evidence type="ECO:0000256" key="1">
    <source>
        <dbReference type="ARBA" id="ARBA00005354"/>
    </source>
</evidence>
<protein>
    <recommendedName>
        <fullName evidence="2">calcium/calmodulin-dependent protein kinase</fullName>
        <ecNumber evidence="2">2.7.11.17</ecNumber>
    </recommendedName>
</protein>
<dbReference type="AlphaFoldDB" id="A0A1Y2F463"/>
<evidence type="ECO:0000256" key="11">
    <source>
        <dbReference type="ARBA" id="ARBA00047430"/>
    </source>
</evidence>
<evidence type="ECO:0000256" key="10">
    <source>
        <dbReference type="ARBA" id="ARBA00047307"/>
    </source>
</evidence>
<dbReference type="OrthoDB" id="40902at2759"/>
<keyword evidence="5" id="KW-0808">Transferase</keyword>
<proteinExistence type="inferred from homology"/>
<comment type="similarity">
    <text evidence="1">Belongs to the protein kinase superfamily. CAMK Ser/Thr protein kinase family. CaMK subfamily.</text>
</comment>
<dbReference type="GO" id="GO:0005524">
    <property type="term" value="F:ATP binding"/>
    <property type="evidence" value="ECO:0007669"/>
    <property type="project" value="UniProtKB-UniRule"/>
</dbReference>
<evidence type="ECO:0000256" key="2">
    <source>
        <dbReference type="ARBA" id="ARBA00012434"/>
    </source>
</evidence>
<evidence type="ECO:0000256" key="5">
    <source>
        <dbReference type="ARBA" id="ARBA00022679"/>
    </source>
</evidence>
<name>A0A1Y2F463_PROLT</name>
<dbReference type="InterPro" id="IPR011009">
    <property type="entry name" value="Kinase-like_dom_sf"/>
</dbReference>
<dbReference type="Gene3D" id="1.10.510.10">
    <property type="entry name" value="Transferase(Phosphotransferase) domain 1"/>
    <property type="match status" value="1"/>
</dbReference>
<dbReference type="SUPFAM" id="SSF56112">
    <property type="entry name" value="Protein kinase-like (PK-like)"/>
    <property type="match status" value="1"/>
</dbReference>